<reference evidence="2" key="2">
    <citation type="journal article" date="2022" name="Microbiol. Resour. Announc.">
        <title>Whole-Genome Sequence of Entomortierella parvispora E1425, a Mucoromycotan Fungus Associated with Burkholderiaceae-Related Endosymbiotic Bacteria.</title>
        <authorList>
            <person name="Herlambang A."/>
            <person name="Guo Y."/>
            <person name="Takashima Y."/>
            <person name="Narisawa K."/>
            <person name="Ohta H."/>
            <person name="Nishizawa T."/>
        </authorList>
    </citation>
    <scope>NUCLEOTIDE SEQUENCE</scope>
    <source>
        <strain evidence="2">E1425</strain>
    </source>
</reference>
<organism evidence="2 3">
    <name type="scientific">Entomortierella parvispora</name>
    <dbReference type="NCBI Taxonomy" id="205924"/>
    <lineage>
        <taxon>Eukaryota</taxon>
        <taxon>Fungi</taxon>
        <taxon>Fungi incertae sedis</taxon>
        <taxon>Mucoromycota</taxon>
        <taxon>Mortierellomycotina</taxon>
        <taxon>Mortierellomycetes</taxon>
        <taxon>Mortierellales</taxon>
        <taxon>Mortierellaceae</taxon>
        <taxon>Entomortierella</taxon>
    </lineage>
</organism>
<evidence type="ECO:0000313" key="3">
    <source>
        <dbReference type="Proteomes" id="UP000827284"/>
    </source>
</evidence>
<keyword evidence="3" id="KW-1185">Reference proteome</keyword>
<comment type="caution">
    <text evidence="2">The sequence shown here is derived from an EMBL/GenBank/DDBJ whole genome shotgun (WGS) entry which is preliminary data.</text>
</comment>
<evidence type="ECO:0000256" key="1">
    <source>
        <dbReference type="SAM" id="Phobius"/>
    </source>
</evidence>
<feature type="transmembrane region" description="Helical" evidence="1">
    <location>
        <begin position="150"/>
        <end position="173"/>
    </location>
</feature>
<sequence length="246" mass="26887">MEVSIKTMRRIAGTAVFISLICFCLDCYRTTGGAQSSTGYLIVLFLADIWGFLPYSLLTLGKKSYGRSNGMPIQQNRRHQILGRLFFFVLALIAPLIQLVNAENLNAGIQNMSTSQMLDLISGDPAVACWGAFGKHLKSYVTTSPSQDEVFAMCGAMQARTVLMLIVGLLVMVETVLYARSDIGTEEWVQEELKKNASDATHATAAIEMDGPGFRFAPAVVEPTVPTSPELLYTPLNSNLHTLSQI</sequence>
<keyword evidence="1" id="KW-1133">Transmembrane helix</keyword>
<reference evidence="2" key="1">
    <citation type="submission" date="2021-11" db="EMBL/GenBank/DDBJ databases">
        <authorList>
            <person name="Herlambang A."/>
            <person name="Guo Y."/>
            <person name="Takashima Y."/>
            <person name="Nishizawa T."/>
        </authorList>
    </citation>
    <scope>NUCLEOTIDE SEQUENCE</scope>
    <source>
        <strain evidence="2">E1425</strain>
    </source>
</reference>
<evidence type="ECO:0000313" key="2">
    <source>
        <dbReference type="EMBL" id="GJJ77799.1"/>
    </source>
</evidence>
<dbReference type="EMBL" id="BQFW01000014">
    <property type="protein sequence ID" value="GJJ77799.1"/>
    <property type="molecule type" value="Genomic_DNA"/>
</dbReference>
<gene>
    <name evidence="2" type="ORF">EMPS_10158</name>
</gene>
<accession>A0A9P3M0Y8</accession>
<keyword evidence="1" id="KW-0812">Transmembrane</keyword>
<evidence type="ECO:0008006" key="4">
    <source>
        <dbReference type="Google" id="ProtNLM"/>
    </source>
</evidence>
<feature type="transmembrane region" description="Helical" evidence="1">
    <location>
        <begin position="40"/>
        <end position="60"/>
    </location>
</feature>
<dbReference type="AlphaFoldDB" id="A0A9P3M0Y8"/>
<dbReference type="Proteomes" id="UP000827284">
    <property type="component" value="Unassembled WGS sequence"/>
</dbReference>
<proteinExistence type="predicted"/>
<protein>
    <recommendedName>
        <fullName evidence="4">Transmembrane protein</fullName>
    </recommendedName>
</protein>
<name>A0A9P3M0Y8_9FUNG</name>
<feature type="transmembrane region" description="Helical" evidence="1">
    <location>
        <begin position="81"/>
        <end position="100"/>
    </location>
</feature>
<keyword evidence="1" id="KW-0472">Membrane</keyword>